<dbReference type="GO" id="GO:0016301">
    <property type="term" value="F:kinase activity"/>
    <property type="evidence" value="ECO:0007669"/>
    <property type="project" value="UniProtKB-KW"/>
</dbReference>
<keyword evidence="5" id="KW-0418">Kinase</keyword>
<protein>
    <submittedName>
        <fullName evidence="5">Histidine kinase</fullName>
    </submittedName>
</protein>
<evidence type="ECO:0000256" key="1">
    <source>
        <dbReference type="ARBA" id="ARBA00023015"/>
    </source>
</evidence>
<feature type="domain" description="HTH luxR-type" evidence="4">
    <location>
        <begin position="201"/>
        <end position="266"/>
    </location>
</feature>
<dbReference type="InterPro" id="IPR036693">
    <property type="entry name" value="TF_LuxR_autoind-bd_dom_sf"/>
</dbReference>
<dbReference type="Pfam" id="PF03472">
    <property type="entry name" value="Autoind_bind"/>
    <property type="match status" value="1"/>
</dbReference>
<accession>A0A1V0GNZ0</accession>
<dbReference type="GO" id="GO:0016987">
    <property type="term" value="F:sigma factor activity"/>
    <property type="evidence" value="ECO:0007669"/>
    <property type="project" value="InterPro"/>
</dbReference>
<dbReference type="PROSITE" id="PS50043">
    <property type="entry name" value="HTH_LUXR_2"/>
    <property type="match status" value="1"/>
</dbReference>
<dbReference type="Gene3D" id="1.10.10.10">
    <property type="entry name" value="Winged helix-like DNA-binding domain superfamily/Winged helix DNA-binding domain"/>
    <property type="match status" value="1"/>
</dbReference>
<keyword evidence="2" id="KW-0238">DNA-binding</keyword>
<dbReference type="Proteomes" id="UP000191257">
    <property type="component" value="Chromosome"/>
</dbReference>
<evidence type="ECO:0000313" key="5">
    <source>
        <dbReference type="EMBL" id="ARC35409.1"/>
    </source>
</evidence>
<proteinExistence type="predicted"/>
<dbReference type="PANTHER" id="PTHR44688:SF16">
    <property type="entry name" value="DNA-BINDING TRANSCRIPTIONAL ACTIVATOR DEVR_DOSR"/>
    <property type="match status" value="1"/>
</dbReference>
<dbReference type="Gene3D" id="3.30.450.80">
    <property type="entry name" value="Transcription factor LuxR-like, autoinducer-binding domain"/>
    <property type="match status" value="1"/>
</dbReference>
<keyword evidence="3" id="KW-0804">Transcription</keyword>
<evidence type="ECO:0000259" key="4">
    <source>
        <dbReference type="PROSITE" id="PS50043"/>
    </source>
</evidence>
<evidence type="ECO:0000256" key="2">
    <source>
        <dbReference type="ARBA" id="ARBA00023125"/>
    </source>
</evidence>
<dbReference type="InterPro" id="IPR000792">
    <property type="entry name" value="Tscrpt_reg_LuxR_C"/>
</dbReference>
<dbReference type="InterPro" id="IPR016032">
    <property type="entry name" value="Sig_transdc_resp-reg_C-effctor"/>
</dbReference>
<dbReference type="InterPro" id="IPR036388">
    <property type="entry name" value="WH-like_DNA-bd_sf"/>
</dbReference>
<organism evidence="5 6">
    <name type="scientific">Paracoccus yeei</name>
    <dbReference type="NCBI Taxonomy" id="147645"/>
    <lineage>
        <taxon>Bacteria</taxon>
        <taxon>Pseudomonadati</taxon>
        <taxon>Pseudomonadota</taxon>
        <taxon>Alphaproteobacteria</taxon>
        <taxon>Rhodobacterales</taxon>
        <taxon>Paracoccaceae</taxon>
        <taxon>Paracoccus</taxon>
    </lineage>
</organism>
<dbReference type="PRINTS" id="PR00038">
    <property type="entry name" value="HTHLUXR"/>
</dbReference>
<gene>
    <name evidence="5" type="ORF">A6J80_02535</name>
</gene>
<dbReference type="GO" id="GO:0003677">
    <property type="term" value="F:DNA binding"/>
    <property type="evidence" value="ECO:0007669"/>
    <property type="project" value="UniProtKB-KW"/>
</dbReference>
<sequence>MVDLPTIIMPLGDTPWTILMKSRELLPAVEELLGARKAEDAWTAFARQALRRGFPHQLYVAYRVLRGMGEHVILDGVELSSLPYPLAREIVNRKLMDHVPMRRWIVRNQGAQSFDWARRRRLAGKLNASEALALEIFEQFGHGAGMALSLADRAPRLRGGILFLAGVGASQEMVDARWSHAGRELELLANLLHQRLAQLPYRRAEEVLTIRQREALELTGLGLSTQDIAERMKVSVATVEKHLRLARKALGAKTTTHAVLIACSRGVIFVDPGEACSMQPPDPDLGQIDTPWNFVSFEQPGQPAGNA</sequence>
<dbReference type="AlphaFoldDB" id="A0A1V0GNZ0"/>
<dbReference type="SMART" id="SM00421">
    <property type="entry name" value="HTH_LUXR"/>
    <property type="match status" value="1"/>
</dbReference>
<dbReference type="EMBL" id="CP020442">
    <property type="protein sequence ID" value="ARC35409.1"/>
    <property type="molecule type" value="Genomic_DNA"/>
</dbReference>
<dbReference type="InterPro" id="IPR005143">
    <property type="entry name" value="TF_LuxR_autoind-bd_dom"/>
</dbReference>
<reference evidence="5" key="1">
    <citation type="submission" date="2017-12" db="EMBL/GenBank/DDBJ databases">
        <title>FDA dAtabase for Regulatory Grade micrObial Sequences (FDA-ARGOS): Supporting development and validation of Infectious Disease Dx tests.</title>
        <authorList>
            <person name="Campos J."/>
            <person name="Goldberg B."/>
            <person name="Tallon L."/>
            <person name="Sadzewicz L."/>
            <person name="Sengamalay N."/>
            <person name="Ott S."/>
            <person name="Godinez A."/>
            <person name="Nagaraj S."/>
            <person name="Vyas G."/>
            <person name="Aluvathingal J."/>
            <person name="Nadendla S."/>
            <person name="Geyer C."/>
            <person name="Nandy P."/>
            <person name="Hobson J."/>
            <person name="Sichtig H."/>
        </authorList>
    </citation>
    <scope>NUCLEOTIDE SEQUENCE</scope>
    <source>
        <strain evidence="5">FDAARGOS_252</strain>
    </source>
</reference>
<keyword evidence="1" id="KW-0805">Transcription regulation</keyword>
<dbReference type="PANTHER" id="PTHR44688">
    <property type="entry name" value="DNA-BINDING TRANSCRIPTIONAL ACTIVATOR DEVR_DOSR"/>
    <property type="match status" value="1"/>
</dbReference>
<dbReference type="STRING" id="147645.A6J80_02535"/>
<keyword evidence="5" id="KW-0808">Transferase</keyword>
<evidence type="ECO:0000256" key="3">
    <source>
        <dbReference type="ARBA" id="ARBA00023163"/>
    </source>
</evidence>
<dbReference type="SUPFAM" id="SSF75516">
    <property type="entry name" value="Pheromone-binding domain of LuxR-like quorum-sensing transcription factors"/>
    <property type="match status" value="1"/>
</dbReference>
<dbReference type="GO" id="GO:0006352">
    <property type="term" value="P:DNA-templated transcription initiation"/>
    <property type="evidence" value="ECO:0007669"/>
    <property type="project" value="InterPro"/>
</dbReference>
<evidence type="ECO:0000313" key="6">
    <source>
        <dbReference type="Proteomes" id="UP000191257"/>
    </source>
</evidence>
<dbReference type="KEGG" id="pye:A6J80_02535"/>
<dbReference type="eggNOG" id="COG2197">
    <property type="taxonomic scope" value="Bacteria"/>
</dbReference>
<dbReference type="InterPro" id="IPR013249">
    <property type="entry name" value="RNA_pol_sigma70_r4_t2"/>
</dbReference>
<dbReference type="Pfam" id="PF08281">
    <property type="entry name" value="Sigma70_r4_2"/>
    <property type="match status" value="1"/>
</dbReference>
<dbReference type="SUPFAM" id="SSF46894">
    <property type="entry name" value="C-terminal effector domain of the bipartite response regulators"/>
    <property type="match status" value="1"/>
</dbReference>
<keyword evidence="6" id="KW-1185">Reference proteome</keyword>
<name>A0A1V0GNZ0_9RHOB</name>
<dbReference type="CDD" id="cd06170">
    <property type="entry name" value="LuxR_C_like"/>
    <property type="match status" value="1"/>
</dbReference>